<dbReference type="Proteomes" id="UP000824469">
    <property type="component" value="Unassembled WGS sequence"/>
</dbReference>
<sequence>LTPPTQKYGSSLEFLEDLTCILTMERQPLALESMEEVAAHLEKEDKLKVVAIMAEYSKVLADVNIVAHTTETAYDNYVERDKVS</sequence>
<accession>A0AA38CH37</accession>
<proteinExistence type="predicted"/>
<dbReference type="EMBL" id="JAHRHJ020000009">
    <property type="protein sequence ID" value="KAH9301251.1"/>
    <property type="molecule type" value="Genomic_DNA"/>
</dbReference>
<protein>
    <submittedName>
        <fullName evidence="1">Uncharacterized protein</fullName>
    </submittedName>
</protein>
<evidence type="ECO:0000313" key="2">
    <source>
        <dbReference type="Proteomes" id="UP000824469"/>
    </source>
</evidence>
<keyword evidence="2" id="KW-1185">Reference proteome</keyword>
<comment type="caution">
    <text evidence="1">The sequence shown here is derived from an EMBL/GenBank/DDBJ whole genome shotgun (WGS) entry which is preliminary data.</text>
</comment>
<evidence type="ECO:0000313" key="1">
    <source>
        <dbReference type="EMBL" id="KAH9301251.1"/>
    </source>
</evidence>
<gene>
    <name evidence="1" type="ORF">KI387_012834</name>
</gene>
<reference evidence="1 2" key="1">
    <citation type="journal article" date="2021" name="Nat. Plants">
        <title>The Taxus genome provides insights into paclitaxel biosynthesis.</title>
        <authorList>
            <person name="Xiong X."/>
            <person name="Gou J."/>
            <person name="Liao Q."/>
            <person name="Li Y."/>
            <person name="Zhou Q."/>
            <person name="Bi G."/>
            <person name="Li C."/>
            <person name="Du R."/>
            <person name="Wang X."/>
            <person name="Sun T."/>
            <person name="Guo L."/>
            <person name="Liang H."/>
            <person name="Lu P."/>
            <person name="Wu Y."/>
            <person name="Zhang Z."/>
            <person name="Ro D.K."/>
            <person name="Shang Y."/>
            <person name="Huang S."/>
            <person name="Yan J."/>
        </authorList>
    </citation>
    <scope>NUCLEOTIDE SEQUENCE [LARGE SCALE GENOMIC DNA]</scope>
    <source>
        <strain evidence="1">Ta-2019</strain>
    </source>
</reference>
<feature type="non-terminal residue" evidence="1">
    <location>
        <position position="1"/>
    </location>
</feature>
<feature type="non-terminal residue" evidence="1">
    <location>
        <position position="84"/>
    </location>
</feature>
<name>A0AA38CH37_TAXCH</name>
<organism evidence="1 2">
    <name type="scientific">Taxus chinensis</name>
    <name type="common">Chinese yew</name>
    <name type="synonym">Taxus wallichiana var. chinensis</name>
    <dbReference type="NCBI Taxonomy" id="29808"/>
    <lineage>
        <taxon>Eukaryota</taxon>
        <taxon>Viridiplantae</taxon>
        <taxon>Streptophyta</taxon>
        <taxon>Embryophyta</taxon>
        <taxon>Tracheophyta</taxon>
        <taxon>Spermatophyta</taxon>
        <taxon>Pinopsida</taxon>
        <taxon>Pinidae</taxon>
        <taxon>Conifers II</taxon>
        <taxon>Cupressales</taxon>
        <taxon>Taxaceae</taxon>
        <taxon>Taxus</taxon>
    </lineage>
</organism>
<dbReference type="AlphaFoldDB" id="A0AA38CH37"/>